<comment type="caution">
    <text evidence="2">The sequence shown here is derived from an EMBL/GenBank/DDBJ whole genome shotgun (WGS) entry which is preliminary data.</text>
</comment>
<keyword evidence="1" id="KW-1133">Transmembrane helix</keyword>
<reference evidence="2" key="1">
    <citation type="journal article" date="2014" name="Int. J. Syst. Evol. Microbiol.">
        <title>Complete genome sequence of Corynebacterium casei LMG S-19264T (=DSM 44701T), isolated from a smear-ripened cheese.</title>
        <authorList>
            <consortium name="US DOE Joint Genome Institute (JGI-PGF)"/>
            <person name="Walter F."/>
            <person name="Albersmeier A."/>
            <person name="Kalinowski J."/>
            <person name="Ruckert C."/>
        </authorList>
    </citation>
    <scope>NUCLEOTIDE SEQUENCE</scope>
    <source>
        <strain evidence="2">CGMCC 1.12785</strain>
    </source>
</reference>
<dbReference type="SUPFAM" id="SSF103473">
    <property type="entry name" value="MFS general substrate transporter"/>
    <property type="match status" value="1"/>
</dbReference>
<dbReference type="Proteomes" id="UP000616114">
    <property type="component" value="Unassembled WGS sequence"/>
</dbReference>
<evidence type="ECO:0000313" key="3">
    <source>
        <dbReference type="Proteomes" id="UP000616114"/>
    </source>
</evidence>
<name>A0A8J2XLW7_9MICO</name>
<dbReference type="AlphaFoldDB" id="A0A8J2XLW7"/>
<feature type="transmembrane region" description="Helical" evidence="1">
    <location>
        <begin position="77"/>
        <end position="97"/>
    </location>
</feature>
<dbReference type="InterPro" id="IPR036259">
    <property type="entry name" value="MFS_trans_sf"/>
</dbReference>
<gene>
    <name evidence="2" type="ORF">GCM10011333_25650</name>
</gene>
<organism evidence="2 3">
    <name type="scientific">Sediminivirga luteola</name>
    <dbReference type="NCBI Taxonomy" id="1774748"/>
    <lineage>
        <taxon>Bacteria</taxon>
        <taxon>Bacillati</taxon>
        <taxon>Actinomycetota</taxon>
        <taxon>Actinomycetes</taxon>
        <taxon>Micrococcales</taxon>
        <taxon>Brevibacteriaceae</taxon>
        <taxon>Sediminivirga</taxon>
    </lineage>
</organism>
<sequence>MRGPVLLTNLASVALGFVLFVSNVVLPQLLALPRAAGIGLGLTLTAAALILAPSGLAMMAMSPVAGKVERRWGAKPLLIIGAVALALAYGLALIFHAEA</sequence>
<reference evidence="2" key="2">
    <citation type="submission" date="2020-09" db="EMBL/GenBank/DDBJ databases">
        <authorList>
            <person name="Sun Q."/>
            <person name="Zhou Y."/>
        </authorList>
    </citation>
    <scope>NUCLEOTIDE SEQUENCE</scope>
    <source>
        <strain evidence="2">CGMCC 1.12785</strain>
    </source>
</reference>
<evidence type="ECO:0008006" key="4">
    <source>
        <dbReference type="Google" id="ProtNLM"/>
    </source>
</evidence>
<dbReference type="Gene3D" id="1.20.1250.20">
    <property type="entry name" value="MFS general substrate transporter like domains"/>
    <property type="match status" value="1"/>
</dbReference>
<keyword evidence="3" id="KW-1185">Reference proteome</keyword>
<keyword evidence="1" id="KW-0812">Transmembrane</keyword>
<keyword evidence="1" id="KW-0472">Membrane</keyword>
<accession>A0A8J2XLW7</accession>
<proteinExistence type="predicted"/>
<evidence type="ECO:0000313" key="2">
    <source>
        <dbReference type="EMBL" id="GGA21393.1"/>
    </source>
</evidence>
<evidence type="ECO:0000256" key="1">
    <source>
        <dbReference type="SAM" id="Phobius"/>
    </source>
</evidence>
<dbReference type="EMBL" id="BMFY01000011">
    <property type="protein sequence ID" value="GGA21393.1"/>
    <property type="molecule type" value="Genomic_DNA"/>
</dbReference>
<protein>
    <recommendedName>
        <fullName evidence="4">MFS transporter</fullName>
    </recommendedName>
</protein>
<feature type="transmembrane region" description="Helical" evidence="1">
    <location>
        <begin position="37"/>
        <end position="56"/>
    </location>
</feature>